<name>V2WZF1_MONRO</name>
<dbReference type="EMBL" id="AWSO01000858">
    <property type="protein sequence ID" value="ESK86957.1"/>
    <property type="molecule type" value="Genomic_DNA"/>
</dbReference>
<evidence type="ECO:0000313" key="10">
    <source>
        <dbReference type="EMBL" id="ESK86957.1"/>
    </source>
</evidence>
<dbReference type="PANTHER" id="PTHR37994">
    <property type="entry name" value="ARAE_2_N DOMAIN-CONTAINING PROTEIN-RELATED"/>
    <property type="match status" value="1"/>
</dbReference>
<keyword evidence="2 6" id="KW-0812">Transmembrane</keyword>
<evidence type="ECO:0000256" key="3">
    <source>
        <dbReference type="ARBA" id="ARBA00022989"/>
    </source>
</evidence>
<evidence type="ECO:0000256" key="1">
    <source>
        <dbReference type="ARBA" id="ARBA00004141"/>
    </source>
</evidence>
<feature type="transmembrane region" description="Helical" evidence="6">
    <location>
        <begin position="223"/>
        <end position="244"/>
    </location>
</feature>
<dbReference type="InterPro" id="IPR018820">
    <property type="entry name" value="BRE4-related_DUF2421"/>
</dbReference>
<feature type="transmembrane region" description="Helical" evidence="6">
    <location>
        <begin position="691"/>
        <end position="713"/>
    </location>
</feature>
<feature type="transmembrane region" description="Helical" evidence="6">
    <location>
        <begin position="725"/>
        <end position="745"/>
    </location>
</feature>
<evidence type="ECO:0000256" key="6">
    <source>
        <dbReference type="SAM" id="Phobius"/>
    </source>
</evidence>
<feature type="transmembrane region" description="Helical" evidence="6">
    <location>
        <begin position="648"/>
        <end position="670"/>
    </location>
</feature>
<evidence type="ECO:0008006" key="12">
    <source>
        <dbReference type="Google" id="ProtNLM"/>
    </source>
</evidence>
<keyword evidence="11" id="KW-1185">Reference proteome</keyword>
<dbReference type="AlphaFoldDB" id="V2WZF1"/>
<feature type="transmembrane region" description="Helical" evidence="6">
    <location>
        <begin position="78"/>
        <end position="95"/>
    </location>
</feature>
<dbReference type="KEGG" id="mrr:Moror_3354"/>
<reference evidence="10 11" key="1">
    <citation type="journal article" date="2014" name="BMC Genomics">
        <title>Genome and secretome analysis of the hemibiotrophic fungal pathogen, Moniliophthora roreri, which causes frosty pod rot disease of cacao: mechanisms of the biotrophic and necrotrophic phases.</title>
        <authorList>
            <person name="Meinhardt L.W."/>
            <person name="Costa G.G.L."/>
            <person name="Thomazella D.P.T."/>
            <person name="Teixeira P.J.P.L."/>
            <person name="Carazzolle M.F."/>
            <person name="Schuster S.C."/>
            <person name="Carlson J.E."/>
            <person name="Guiltinan M.J."/>
            <person name="Mieczkowski P."/>
            <person name="Farmer A."/>
            <person name="Ramaraj T."/>
            <person name="Crozier J."/>
            <person name="Davis R.E."/>
            <person name="Shao J."/>
            <person name="Melnick R.L."/>
            <person name="Pereira G.A.G."/>
            <person name="Bailey B.A."/>
        </authorList>
    </citation>
    <scope>NUCLEOTIDE SEQUENCE [LARGE SCALE GENOMIC DNA]</scope>
    <source>
        <strain evidence="10 11">MCA 2997</strain>
    </source>
</reference>
<feature type="transmembrane region" description="Helical" evidence="6">
    <location>
        <begin position="789"/>
        <end position="807"/>
    </location>
</feature>
<dbReference type="GO" id="GO:0016020">
    <property type="term" value="C:membrane"/>
    <property type="evidence" value="ECO:0007669"/>
    <property type="project" value="UniProtKB-SubCell"/>
</dbReference>
<evidence type="ECO:0000256" key="4">
    <source>
        <dbReference type="ARBA" id="ARBA00023136"/>
    </source>
</evidence>
<dbReference type="Pfam" id="PF10337">
    <property type="entry name" value="ArAE_2_N"/>
    <property type="match status" value="1"/>
</dbReference>
<sequence length="1072" mass="118947">MVKTSSPNQDLQGENSNSGASTHTENAPSDQRTPQYSMPSKEEKASNADTPASSTKKTRFQLPPWVLTNLKSPRSFKVFLRCWLASWVSFVIILPNPSLRALGTSAFFSILTSFFLPPNMPVQFFLFMISTLVIGLLLGWGIGAAAMRTALASRNAAQLQAATQQLQESIRSDPNLQANPTLAQTVAVFNGLFLDIRSSAVFGCFLGLGAFIFGFLRAYAPKLIMLSIFGTISIDIFCSLGPLFPSSRYNLLDSTLKSVACYIGIACITTIFVFPETMSHSYLSTTCEQLGRIKEIIALQTEVLRSTPAQLGDPTNVVMAKTKGLRALVIGTQKQLLALSGFLPLEFSWGRFNSDDVKDLLEPMLGLASRIAALPCFSKFVGQTATLEAESAGSSVSQIATQTSTLTASNDTYLLHHINQLNLEMESKHNVRMVDMLPLVEKSTAALRNACMEGIQSTRDVLESINKRRWTGKPDTDGALAKALDTSMEQLRMEIAAFKTQNRLVVLEPFMDLMNREVSKPNDPGLPLRALFLSFVFLTTMLAVSESTLSLMGHVKATAMKRKRNRLWAPKGLRKLGNLLMQRDASDDGIAVTGEDASPLVVDVTNEKEYRRDPDSAPPTNVVQRIMNTIHSLYHWTKTAEAMFTFKYVIITIALWIPGVLRSTANFYYVQKGLWALIMAQTTMNIFASDQIFNLFTRLLGTIIGLVLGLAAWYMGNGHGNGNPYGAAASMAFWCFPLVFLRLYAPPQYLTGLLLACATFALIVGYSWIDGNLPSYGSPGIGWNVAWRRFVLVSIGAAASFIIMMLPPQSGRKAVRRRNAALISALSNLYGFLVATWISEDRLSSRDTGDSDSDVEEPDGYTHTSPALPWLKEFRQRLLSLGDEVNAIRGLTALAKWEGNVRGKWPAEDYNDLVETEAEMISPLAQLGGALLQMDDEWRLKFLHNTKILNPHFITEVMSVFSVVSQSLKTAEPLHEVLPQKLVGRFFYHHHSHHHVHAASSRDNEHQEHDLVTAEQITSLEYMYYATAVVSVFQLLQCLDELHRITRKLCGEIPLKGFVNWRDQFDRSHVQV</sequence>
<evidence type="ECO:0000259" key="9">
    <source>
        <dbReference type="Pfam" id="PF13515"/>
    </source>
</evidence>
<dbReference type="OrthoDB" id="2274698at2759"/>
<dbReference type="STRING" id="1381753.V2WZF1"/>
<dbReference type="HOGENOM" id="CLU_003918_1_0_1"/>
<feature type="transmembrane region" description="Helical" evidence="6">
    <location>
        <begin position="819"/>
        <end position="838"/>
    </location>
</feature>
<dbReference type="InterPro" id="IPR018823">
    <property type="entry name" value="ArAE_2_N"/>
</dbReference>
<feature type="compositionally biased region" description="Polar residues" evidence="5">
    <location>
        <begin position="1"/>
        <end position="38"/>
    </location>
</feature>
<comment type="caution">
    <text evidence="10">The sequence shown here is derived from an EMBL/GenBank/DDBJ whole genome shotgun (WGS) entry which is preliminary data.</text>
</comment>
<keyword evidence="4 6" id="KW-0472">Membrane</keyword>
<feature type="domain" description="DUF2421" evidence="7">
    <location>
        <begin position="808"/>
        <end position="1052"/>
    </location>
</feature>
<feature type="domain" description="Integral membrane bound transporter" evidence="9">
    <location>
        <begin position="667"/>
        <end position="803"/>
    </location>
</feature>
<proteinExistence type="predicted"/>
<feature type="region of interest" description="Disordered" evidence="5">
    <location>
        <begin position="844"/>
        <end position="864"/>
    </location>
</feature>
<keyword evidence="3 6" id="KW-1133">Transmembrane helix</keyword>
<dbReference type="Proteomes" id="UP000017559">
    <property type="component" value="Unassembled WGS sequence"/>
</dbReference>
<dbReference type="InterPro" id="IPR049453">
    <property type="entry name" value="Memb_transporter_dom"/>
</dbReference>
<evidence type="ECO:0000256" key="5">
    <source>
        <dbReference type="SAM" id="MobiDB-lite"/>
    </source>
</evidence>
<protein>
    <recommendedName>
        <fullName evidence="12">ER transporter 6TM N-terminal domain-containing protein</fullName>
    </recommendedName>
</protein>
<evidence type="ECO:0000259" key="7">
    <source>
        <dbReference type="Pfam" id="PF10334"/>
    </source>
</evidence>
<dbReference type="Pfam" id="PF10334">
    <property type="entry name" value="BRE4"/>
    <property type="match status" value="1"/>
</dbReference>
<feature type="transmembrane region" description="Helical" evidence="6">
    <location>
        <begin position="256"/>
        <end position="274"/>
    </location>
</feature>
<accession>V2WZF1</accession>
<feature type="transmembrane region" description="Helical" evidence="6">
    <location>
        <begin position="124"/>
        <end position="146"/>
    </location>
</feature>
<feature type="domain" description="Putative ER transporter 6TM N-terminal" evidence="8">
    <location>
        <begin position="62"/>
        <end position="505"/>
    </location>
</feature>
<evidence type="ECO:0000313" key="11">
    <source>
        <dbReference type="Proteomes" id="UP000017559"/>
    </source>
</evidence>
<dbReference type="Pfam" id="PF13515">
    <property type="entry name" value="FUSC_2"/>
    <property type="match status" value="1"/>
</dbReference>
<organism evidence="10 11">
    <name type="scientific">Moniliophthora roreri (strain MCA 2997)</name>
    <name type="common">Cocoa frosty pod rot fungus</name>
    <name type="synonym">Crinipellis roreri</name>
    <dbReference type="NCBI Taxonomy" id="1381753"/>
    <lineage>
        <taxon>Eukaryota</taxon>
        <taxon>Fungi</taxon>
        <taxon>Dikarya</taxon>
        <taxon>Basidiomycota</taxon>
        <taxon>Agaricomycotina</taxon>
        <taxon>Agaricomycetes</taxon>
        <taxon>Agaricomycetidae</taxon>
        <taxon>Agaricales</taxon>
        <taxon>Marasmiineae</taxon>
        <taxon>Marasmiaceae</taxon>
        <taxon>Moniliophthora</taxon>
    </lineage>
</organism>
<dbReference type="PANTHER" id="PTHR37994:SF3">
    <property type="entry name" value="ER TRANSPORTER 6TM N-TERMINAL DOMAIN-CONTAINING PROTEIN"/>
    <property type="match status" value="1"/>
</dbReference>
<evidence type="ECO:0000259" key="8">
    <source>
        <dbReference type="Pfam" id="PF10337"/>
    </source>
</evidence>
<feature type="transmembrane region" description="Helical" evidence="6">
    <location>
        <begin position="196"/>
        <end position="216"/>
    </location>
</feature>
<feature type="transmembrane region" description="Helical" evidence="6">
    <location>
        <begin position="752"/>
        <end position="769"/>
    </location>
</feature>
<feature type="compositionally biased region" description="Acidic residues" evidence="5">
    <location>
        <begin position="850"/>
        <end position="859"/>
    </location>
</feature>
<gene>
    <name evidence="10" type="ORF">Moror_3354</name>
</gene>
<comment type="subcellular location">
    <subcellularLocation>
        <location evidence="1">Membrane</location>
        <topology evidence="1">Multi-pass membrane protein</topology>
    </subcellularLocation>
</comment>
<evidence type="ECO:0000256" key="2">
    <source>
        <dbReference type="ARBA" id="ARBA00022692"/>
    </source>
</evidence>
<feature type="region of interest" description="Disordered" evidence="5">
    <location>
        <begin position="1"/>
        <end position="57"/>
    </location>
</feature>